<organism evidence="2 3">
    <name type="scientific">Mortierella polycephala</name>
    <dbReference type="NCBI Taxonomy" id="41804"/>
    <lineage>
        <taxon>Eukaryota</taxon>
        <taxon>Fungi</taxon>
        <taxon>Fungi incertae sedis</taxon>
        <taxon>Mucoromycota</taxon>
        <taxon>Mortierellomycotina</taxon>
        <taxon>Mortierellomycetes</taxon>
        <taxon>Mortierellales</taxon>
        <taxon>Mortierellaceae</taxon>
        <taxon>Mortierella</taxon>
    </lineage>
</organism>
<evidence type="ECO:0000313" key="3">
    <source>
        <dbReference type="Proteomes" id="UP000726737"/>
    </source>
</evidence>
<gene>
    <name evidence="2" type="ORF">BG011_009625</name>
</gene>
<accession>A0A9P6TVK2</accession>
<keyword evidence="3" id="KW-1185">Reference proteome</keyword>
<dbReference type="AlphaFoldDB" id="A0A9P6TVK2"/>
<comment type="caution">
    <text evidence="2">The sequence shown here is derived from an EMBL/GenBank/DDBJ whole genome shotgun (WGS) entry which is preliminary data.</text>
</comment>
<dbReference type="EMBL" id="JAAAJA010000875">
    <property type="protein sequence ID" value="KAG0249053.1"/>
    <property type="molecule type" value="Genomic_DNA"/>
</dbReference>
<reference evidence="2" key="1">
    <citation type="journal article" date="2020" name="Fungal Divers.">
        <title>Resolving the Mortierellaceae phylogeny through synthesis of multi-gene phylogenetics and phylogenomics.</title>
        <authorList>
            <person name="Vandepol N."/>
            <person name="Liber J."/>
            <person name="Desiro A."/>
            <person name="Na H."/>
            <person name="Kennedy M."/>
            <person name="Barry K."/>
            <person name="Grigoriev I.V."/>
            <person name="Miller A.N."/>
            <person name="O'Donnell K."/>
            <person name="Stajich J.E."/>
            <person name="Bonito G."/>
        </authorList>
    </citation>
    <scope>NUCLEOTIDE SEQUENCE</scope>
    <source>
        <strain evidence="2">KOD948</strain>
    </source>
</reference>
<proteinExistence type="predicted"/>
<protein>
    <submittedName>
        <fullName evidence="2">Uncharacterized protein</fullName>
    </submittedName>
</protein>
<feature type="region of interest" description="Disordered" evidence="1">
    <location>
        <begin position="1"/>
        <end position="20"/>
    </location>
</feature>
<dbReference type="Proteomes" id="UP000726737">
    <property type="component" value="Unassembled WGS sequence"/>
</dbReference>
<name>A0A9P6TVK2_9FUNG</name>
<feature type="region of interest" description="Disordered" evidence="1">
    <location>
        <begin position="48"/>
        <end position="68"/>
    </location>
</feature>
<evidence type="ECO:0000313" key="2">
    <source>
        <dbReference type="EMBL" id="KAG0249053.1"/>
    </source>
</evidence>
<sequence>MRCPTPSDSATSVVSTKRSKKRITFQEAIAQLTDQRDLLAQQIALEKEDMEDRKMQAQRQEEREGVRDARLEQEELEKKERIAAREHEDVRLGAQKAAGNKSLIRIEEVGKRTSVSEDTKEFWPLHK</sequence>
<evidence type="ECO:0000256" key="1">
    <source>
        <dbReference type="SAM" id="MobiDB-lite"/>
    </source>
</evidence>
<feature type="compositionally biased region" description="Polar residues" evidence="1">
    <location>
        <begin position="1"/>
        <end position="16"/>
    </location>
</feature>